<dbReference type="InterPro" id="IPR024775">
    <property type="entry name" value="DinB-like"/>
</dbReference>
<dbReference type="Pfam" id="PF12867">
    <property type="entry name" value="DinB_2"/>
    <property type="match status" value="1"/>
</dbReference>
<feature type="domain" description="DinB-like" evidence="1">
    <location>
        <begin position="75"/>
        <end position="192"/>
    </location>
</feature>
<dbReference type="RefSeq" id="WP_379894927.1">
    <property type="nucleotide sequence ID" value="NZ_CBCSCT010000038.1"/>
</dbReference>
<dbReference type="Proteomes" id="UP001596250">
    <property type="component" value="Unassembled WGS sequence"/>
</dbReference>
<dbReference type="InterPro" id="IPR034660">
    <property type="entry name" value="DinB/YfiT-like"/>
</dbReference>
<comment type="caution">
    <text evidence="2">The sequence shown here is derived from an EMBL/GenBank/DDBJ whole genome shotgun (WGS) entry which is preliminary data.</text>
</comment>
<protein>
    <submittedName>
        <fullName evidence="2">DinB family protein</fullName>
    </submittedName>
</protein>
<evidence type="ECO:0000259" key="1">
    <source>
        <dbReference type="Pfam" id="PF12867"/>
    </source>
</evidence>
<name>A0ABW1IR35_9BACL</name>
<dbReference type="EMBL" id="JBHSQV010000165">
    <property type="protein sequence ID" value="MFC5987530.1"/>
    <property type="molecule type" value="Genomic_DNA"/>
</dbReference>
<reference evidence="3" key="1">
    <citation type="journal article" date="2019" name="Int. J. Syst. Evol. Microbiol.">
        <title>The Global Catalogue of Microorganisms (GCM) 10K type strain sequencing project: providing services to taxonomists for standard genome sequencing and annotation.</title>
        <authorList>
            <consortium name="The Broad Institute Genomics Platform"/>
            <consortium name="The Broad Institute Genome Sequencing Center for Infectious Disease"/>
            <person name="Wu L."/>
            <person name="Ma J."/>
        </authorList>
    </citation>
    <scope>NUCLEOTIDE SEQUENCE [LARGE SCALE GENOMIC DNA]</scope>
    <source>
        <strain evidence="3">CCM 8749</strain>
    </source>
</reference>
<evidence type="ECO:0000313" key="2">
    <source>
        <dbReference type="EMBL" id="MFC5987530.1"/>
    </source>
</evidence>
<organism evidence="2 3">
    <name type="scientific">Marinicrinis lubricantis</name>
    <dbReference type="NCBI Taxonomy" id="2086470"/>
    <lineage>
        <taxon>Bacteria</taxon>
        <taxon>Bacillati</taxon>
        <taxon>Bacillota</taxon>
        <taxon>Bacilli</taxon>
        <taxon>Bacillales</taxon>
        <taxon>Paenibacillaceae</taxon>
    </lineage>
</organism>
<keyword evidence="3" id="KW-1185">Reference proteome</keyword>
<proteinExistence type="predicted"/>
<sequence length="255" mass="29458">MDNEQEKEIRIESKSELMGMDLAERRAWNDNHKRLTEIITKPNEHDLTVDLFLTHHAMLHSSKMIQGGIPTLEDAVLENLDEMVFREYPVNAPDTKNSIAWHLWHIARIEDMTMNVLIADDQQVLYTGNWLERLNIRFPHSGNSMNDEHISELSARIDMNALFAYRIAVGKQTRKVVSSLQSGEFKEKVQASRIQRLFVEHALLPEARGIADYWSKKTVAGLVLMPATRHNFLHLNKCVRIKQKVQKGTRNPLQS</sequence>
<accession>A0ABW1IR35</accession>
<gene>
    <name evidence="2" type="ORF">ACFPXP_14075</name>
</gene>
<dbReference type="Gene3D" id="1.20.120.450">
    <property type="entry name" value="dinb family like domain"/>
    <property type="match status" value="1"/>
</dbReference>
<evidence type="ECO:0000313" key="3">
    <source>
        <dbReference type="Proteomes" id="UP001596250"/>
    </source>
</evidence>